<dbReference type="Proteomes" id="UP001201980">
    <property type="component" value="Unassembled WGS sequence"/>
</dbReference>
<feature type="transmembrane region" description="Helical" evidence="2">
    <location>
        <begin position="345"/>
        <end position="362"/>
    </location>
</feature>
<feature type="region of interest" description="Disordered" evidence="1">
    <location>
        <begin position="1"/>
        <end position="32"/>
    </location>
</feature>
<feature type="compositionally biased region" description="Acidic residues" evidence="1">
    <location>
        <begin position="393"/>
        <end position="409"/>
    </location>
</feature>
<evidence type="ECO:0000256" key="1">
    <source>
        <dbReference type="SAM" id="MobiDB-lite"/>
    </source>
</evidence>
<name>A0AAD5RHZ9_9PEZI</name>
<feature type="transmembrane region" description="Helical" evidence="2">
    <location>
        <begin position="590"/>
        <end position="608"/>
    </location>
</feature>
<protein>
    <submittedName>
        <fullName evidence="3">Uncharacterized protein</fullName>
    </submittedName>
</protein>
<keyword evidence="2" id="KW-1133">Transmembrane helix</keyword>
<proteinExistence type="predicted"/>
<gene>
    <name evidence="3" type="ORF">MKZ38_007515</name>
</gene>
<reference evidence="3" key="1">
    <citation type="submission" date="2022-07" db="EMBL/GenBank/DDBJ databases">
        <title>Draft genome sequence of Zalerion maritima ATCC 34329, a (micro)plastics degrading marine fungus.</title>
        <authorList>
            <person name="Paco A."/>
            <person name="Goncalves M.F.M."/>
            <person name="Rocha-Santos T.A.P."/>
            <person name="Alves A."/>
        </authorList>
    </citation>
    <scope>NUCLEOTIDE SEQUENCE</scope>
    <source>
        <strain evidence="3">ATCC 34329</strain>
    </source>
</reference>
<organism evidence="3 4">
    <name type="scientific">Zalerion maritima</name>
    <dbReference type="NCBI Taxonomy" id="339359"/>
    <lineage>
        <taxon>Eukaryota</taxon>
        <taxon>Fungi</taxon>
        <taxon>Dikarya</taxon>
        <taxon>Ascomycota</taxon>
        <taxon>Pezizomycotina</taxon>
        <taxon>Sordariomycetes</taxon>
        <taxon>Lulworthiomycetidae</taxon>
        <taxon>Lulworthiales</taxon>
        <taxon>Lulworthiaceae</taxon>
        <taxon>Zalerion</taxon>
    </lineage>
</organism>
<feature type="compositionally biased region" description="Basic residues" evidence="1">
    <location>
        <begin position="18"/>
        <end position="28"/>
    </location>
</feature>
<dbReference type="AlphaFoldDB" id="A0AAD5RHZ9"/>
<evidence type="ECO:0000313" key="4">
    <source>
        <dbReference type="Proteomes" id="UP001201980"/>
    </source>
</evidence>
<dbReference type="EMBL" id="JAKWBI020000493">
    <property type="protein sequence ID" value="KAJ2894476.1"/>
    <property type="molecule type" value="Genomic_DNA"/>
</dbReference>
<sequence>MLENQQYILDANNGSRNGTRRSRRHPHPRGLTTVAQTKRLQANQGNTQGNTQGNAQGSSDFRPRYCLFSRLCLGNCQLQPANQPHPAHISSSHGAIHLQTQTAFISPRADEASKLGSLPIWSQNPIPGVSLSAGGLLALADLSTVAQRTALAGGASWLDALLLAPGLHYQQAADALVKDFEETAVSTGSGSESGGVPRAGTGAVSAATGAGLRRRGVGGTTGPGHGNGSRTSLLRHDLVIRNAATASYLRRISKAGTTVTLDVGCILSRRRRNHHRDAGGLWRRTIRGGGERKDVGGDGDADCIDDIVAGMQDLGRLSNILYLSSPVLTVAAVVFMVLFKDFWGLAAIVALMVSRILNIAVIKRRTVRAPPTRPNLKRSFLNHHPPRIPGDPEATDGMEDEDNDDDNEEPATYLVSFPCPLTGRRNNTFPTTGMVGAEDTAYTSGMDTPATWGGQTPNPAGLTSGGSFQDAPRENTADEAAAPGLSARTPSNAGAAPSAVVDKKVVDKKASSWPPAHRRSPNQRTGTSDRHAGDPSSPAHVVLRGRPSDLEAITSTPFLRQKTHMEGYAEAAAKLCVYAVASLSGNVTQAGAIILMALLLSSAALLGLSNSYARGMKVNGRLAVPVEGRGGQGKGRTERGGGGMWVSEGEAVADDDDGGGSGDGRDYGRHEGRNGDV</sequence>
<keyword evidence="4" id="KW-1185">Reference proteome</keyword>
<feature type="region of interest" description="Disordered" evidence="1">
    <location>
        <begin position="372"/>
        <end position="417"/>
    </location>
</feature>
<feature type="region of interest" description="Disordered" evidence="1">
    <location>
        <begin position="440"/>
        <end position="547"/>
    </location>
</feature>
<feature type="compositionally biased region" description="Basic and acidic residues" evidence="1">
    <location>
        <begin position="663"/>
        <end position="677"/>
    </location>
</feature>
<feature type="transmembrane region" description="Helical" evidence="2">
    <location>
        <begin position="320"/>
        <end position="339"/>
    </location>
</feature>
<evidence type="ECO:0000256" key="2">
    <source>
        <dbReference type="SAM" id="Phobius"/>
    </source>
</evidence>
<feature type="region of interest" description="Disordered" evidence="1">
    <location>
        <begin position="628"/>
        <end position="677"/>
    </location>
</feature>
<keyword evidence="2" id="KW-0812">Transmembrane</keyword>
<accession>A0AAD5RHZ9</accession>
<feature type="compositionally biased region" description="Gly residues" evidence="1">
    <location>
        <begin position="628"/>
        <end position="644"/>
    </location>
</feature>
<feature type="compositionally biased region" description="Basic and acidic residues" evidence="1">
    <location>
        <begin position="501"/>
        <end position="510"/>
    </location>
</feature>
<evidence type="ECO:0000313" key="3">
    <source>
        <dbReference type="EMBL" id="KAJ2894476.1"/>
    </source>
</evidence>
<keyword evidence="2" id="KW-0472">Membrane</keyword>
<comment type="caution">
    <text evidence="3">The sequence shown here is derived from an EMBL/GenBank/DDBJ whole genome shotgun (WGS) entry which is preliminary data.</text>
</comment>